<name>A0A0S4LTZ5_9BACT</name>
<dbReference type="AlphaFoldDB" id="A0A0S4LTZ5"/>
<sequence length="65" mass="7226">MQLRAQLATIGEVGACVLFAARHLRGRTVKQRAGPIDPVGTVELRQQHFLQLQEHAIPMPLLELT</sequence>
<protein>
    <submittedName>
        <fullName evidence="1">Uncharacterized protein</fullName>
    </submittedName>
</protein>
<gene>
    <name evidence="1" type="ORF">COMA1_80044</name>
</gene>
<evidence type="ECO:0000313" key="1">
    <source>
        <dbReference type="EMBL" id="CUS39476.1"/>
    </source>
</evidence>
<keyword evidence="2" id="KW-1185">Reference proteome</keyword>
<dbReference type="RefSeq" id="WP_176698203.1">
    <property type="nucleotide sequence ID" value="NZ_CZQA01000014.1"/>
</dbReference>
<proteinExistence type="predicted"/>
<organism evidence="1 2">
    <name type="scientific">Candidatus Nitrospira nitrosa</name>
    <dbReference type="NCBI Taxonomy" id="1742972"/>
    <lineage>
        <taxon>Bacteria</taxon>
        <taxon>Pseudomonadati</taxon>
        <taxon>Nitrospirota</taxon>
        <taxon>Nitrospiria</taxon>
        <taxon>Nitrospirales</taxon>
        <taxon>Nitrospiraceae</taxon>
        <taxon>Nitrospira</taxon>
    </lineage>
</organism>
<dbReference type="EMBL" id="CZQA01000014">
    <property type="protein sequence ID" value="CUS39476.1"/>
    <property type="molecule type" value="Genomic_DNA"/>
</dbReference>
<evidence type="ECO:0000313" key="2">
    <source>
        <dbReference type="Proteomes" id="UP000199032"/>
    </source>
</evidence>
<accession>A0A0S4LTZ5</accession>
<reference evidence="1 2" key="1">
    <citation type="submission" date="2015-10" db="EMBL/GenBank/DDBJ databases">
        <authorList>
            <person name="Gilbert D.G."/>
        </authorList>
    </citation>
    <scope>NUCLEOTIDE SEQUENCE [LARGE SCALE GENOMIC DNA]</scope>
    <source>
        <strain evidence="1">COMA1</strain>
    </source>
</reference>
<dbReference type="Proteomes" id="UP000199032">
    <property type="component" value="Unassembled WGS sequence"/>
</dbReference>